<sequence>MASLVKLEKLTSLLEKLNWAIEEEPRGLLDQIFTLIIDWEGAYPDLQKIIRPQEIERLLSNSISFMAGNMSDDCKGKKIIEFVVKSGYKDEPEVDEGDKPLLRRTTPLHHASRCFSLFRQAVIHDLFKIFDRYDTNYTDENGLTHFHLACEYGCDDAVRKFLELGQNPNLLVTKTGYSPLRFAIEKRNKVIVELLLRYGAIPNLANKDGLNALHIVSKSGYDDSELVRMLFDYSEKLNQPLNVDAKDKSGNTSLHLALAAGYSAVVKELLRRGANPNSTNEDGLNALHVVCKKFNDVDIVIMLFELSHEKYRPVEINARDKFGNTPLHYVVGFVSQRKVMEFLLKKGADPNLANDEGSTPLHSICKVYWNNDDLTKIFLEVNRELDQTVQIDALDKEGRTPLQLAVANFLPHTVNVLLDSGADLSGFVFPTDSYFAKSIIPKTQYPLSTSITMKVAAGALAIVESLEKRGYELGRSDIMTIVNFFDKLKIIKNLVDTDESWCDNEEFAEKAKNIMINSTNKDGLNALHIVSKSGYDDSELVRMLFDYSEKLNQPLNVDAKDKSGNTSLHLALAAGYSAVVKELLRRGANPNSTNEDGLNALHVVCKKFNDVDIVIMLFELSHEKYRPVEINARDKFGNTPLHYVVGFVSQRKVMEFLLKKGADPNLANDEGSTPLHSICKVYWNNDDLTKIFLEVNRELDQTLVQVNVQDNDGNTPLIFAMDRCDGNLMELLLRRGADPNTTDKEGSSPLHVICNRGDYGEDDDVGLIKSFFKINKELNRPVQVDALDKSGRTPLQWAVLNISADAVDVLLDHGADLLKFVFPAADEFCEVLKGRHHKHWLISDLELLTNTLEVMERLREKGYELKRSDALTIMDVFSERGLLKKSAGFEERWCEEDEFVKKGNYVMMNIAGLSFYDSARCVYEKLARTFCQPWALEYFMKLTACRLPILFCEMIVDYVNNEDLRNICLADAD</sequence>
<evidence type="ECO:0000313" key="4">
    <source>
        <dbReference type="EMBL" id="KAL3404798.1"/>
    </source>
</evidence>
<feature type="repeat" description="ANK" evidence="3">
    <location>
        <begin position="563"/>
        <end position="595"/>
    </location>
</feature>
<accession>A0ABD2XHC7</accession>
<feature type="repeat" description="ANK" evidence="3">
    <location>
        <begin position="322"/>
        <end position="355"/>
    </location>
</feature>
<evidence type="ECO:0000256" key="3">
    <source>
        <dbReference type="PROSITE-ProRule" id="PRU00023"/>
    </source>
</evidence>
<feature type="repeat" description="ANK" evidence="3">
    <location>
        <begin position="175"/>
        <end position="207"/>
    </location>
</feature>
<dbReference type="InterPro" id="IPR002110">
    <property type="entry name" value="Ankyrin_rpt"/>
</dbReference>
<protein>
    <submittedName>
        <fullName evidence="4">Uncharacterized protein</fullName>
    </submittedName>
</protein>
<dbReference type="Proteomes" id="UP001627154">
    <property type="component" value="Unassembled WGS sequence"/>
</dbReference>
<proteinExistence type="predicted"/>
<name>A0ABD2XHC7_9HYME</name>
<keyword evidence="5" id="KW-1185">Reference proteome</keyword>
<dbReference type="PROSITE" id="PS50088">
    <property type="entry name" value="ANK_REPEAT"/>
    <property type="match status" value="8"/>
</dbReference>
<dbReference type="PROSITE" id="PS50297">
    <property type="entry name" value="ANK_REP_REGION"/>
    <property type="match status" value="8"/>
</dbReference>
<feature type="repeat" description="ANK" evidence="3">
    <location>
        <begin position="790"/>
        <end position="817"/>
    </location>
</feature>
<feature type="repeat" description="ANK" evidence="3">
    <location>
        <begin position="636"/>
        <end position="669"/>
    </location>
</feature>
<reference evidence="4 5" key="1">
    <citation type="journal article" date="2024" name="bioRxiv">
        <title>A reference genome for Trichogramma kaykai: A tiny desert-dwelling parasitoid wasp with competing sex-ratio distorters.</title>
        <authorList>
            <person name="Culotta J."/>
            <person name="Lindsey A.R."/>
        </authorList>
    </citation>
    <scope>NUCLEOTIDE SEQUENCE [LARGE SCALE GENOMIC DNA]</scope>
    <source>
        <strain evidence="4 5">KSX58</strain>
    </source>
</reference>
<dbReference type="SUPFAM" id="SSF48403">
    <property type="entry name" value="Ankyrin repeat"/>
    <property type="match status" value="3"/>
</dbReference>
<dbReference type="Pfam" id="PF12796">
    <property type="entry name" value="Ank_2"/>
    <property type="match status" value="4"/>
</dbReference>
<dbReference type="InterPro" id="IPR036770">
    <property type="entry name" value="Ankyrin_rpt-contain_sf"/>
</dbReference>
<evidence type="ECO:0000313" key="5">
    <source>
        <dbReference type="Proteomes" id="UP001627154"/>
    </source>
</evidence>
<organism evidence="4 5">
    <name type="scientific">Trichogramma kaykai</name>
    <dbReference type="NCBI Taxonomy" id="54128"/>
    <lineage>
        <taxon>Eukaryota</taxon>
        <taxon>Metazoa</taxon>
        <taxon>Ecdysozoa</taxon>
        <taxon>Arthropoda</taxon>
        <taxon>Hexapoda</taxon>
        <taxon>Insecta</taxon>
        <taxon>Pterygota</taxon>
        <taxon>Neoptera</taxon>
        <taxon>Endopterygota</taxon>
        <taxon>Hymenoptera</taxon>
        <taxon>Apocrita</taxon>
        <taxon>Proctotrupomorpha</taxon>
        <taxon>Chalcidoidea</taxon>
        <taxon>Trichogrammatidae</taxon>
        <taxon>Trichogramma</taxon>
    </lineage>
</organism>
<feature type="repeat" description="ANK" evidence="3">
    <location>
        <begin position="712"/>
        <end position="744"/>
    </location>
</feature>
<evidence type="ECO:0000256" key="2">
    <source>
        <dbReference type="ARBA" id="ARBA00023043"/>
    </source>
</evidence>
<dbReference type="SMART" id="SM00248">
    <property type="entry name" value="ANK"/>
    <property type="match status" value="16"/>
</dbReference>
<feature type="repeat" description="ANK" evidence="3">
    <location>
        <begin position="249"/>
        <end position="281"/>
    </location>
</feature>
<evidence type="ECO:0000256" key="1">
    <source>
        <dbReference type="ARBA" id="ARBA00022737"/>
    </source>
</evidence>
<gene>
    <name evidence="4" type="ORF">TKK_002476</name>
</gene>
<dbReference type="Gene3D" id="1.25.40.20">
    <property type="entry name" value="Ankyrin repeat-containing domain"/>
    <property type="match status" value="5"/>
</dbReference>
<dbReference type="EMBL" id="JBJJXI010000022">
    <property type="protein sequence ID" value="KAL3404798.1"/>
    <property type="molecule type" value="Genomic_DNA"/>
</dbReference>
<keyword evidence="1" id="KW-0677">Repeat</keyword>
<dbReference type="PANTHER" id="PTHR24161:SF85">
    <property type="entry name" value="PALMITOYLTRANSFERASE HIP14"/>
    <property type="match status" value="1"/>
</dbReference>
<comment type="caution">
    <text evidence="4">The sequence shown here is derived from an EMBL/GenBank/DDBJ whole genome shotgun (WGS) entry which is preliminary data.</text>
</comment>
<feature type="repeat" description="ANK" evidence="3">
    <location>
        <begin position="397"/>
        <end position="425"/>
    </location>
</feature>
<keyword evidence="2 3" id="KW-0040">ANK repeat</keyword>
<dbReference type="AlphaFoldDB" id="A0ABD2XHC7"/>
<dbReference type="PRINTS" id="PR01415">
    <property type="entry name" value="ANKYRIN"/>
</dbReference>
<dbReference type="PANTHER" id="PTHR24161">
    <property type="entry name" value="ANK_REP_REGION DOMAIN-CONTAINING PROTEIN-RELATED"/>
    <property type="match status" value="1"/>
</dbReference>